<dbReference type="InterPro" id="IPR010982">
    <property type="entry name" value="Lambda_DNA-bd_dom_sf"/>
</dbReference>
<keyword evidence="2" id="KW-0378">Hydrolase</keyword>
<evidence type="ECO:0000256" key="2">
    <source>
        <dbReference type="ARBA" id="ARBA00022801"/>
    </source>
</evidence>
<dbReference type="InterPro" id="IPR036286">
    <property type="entry name" value="LexA/Signal_pep-like_sf"/>
</dbReference>
<name>A0AB33IKB9_ACEAC</name>
<evidence type="ECO:0000256" key="3">
    <source>
        <dbReference type="ARBA" id="ARBA00023015"/>
    </source>
</evidence>
<dbReference type="PROSITE" id="PS00501">
    <property type="entry name" value="SPASE_I_1"/>
    <property type="match status" value="1"/>
</dbReference>
<dbReference type="GO" id="GO:0003677">
    <property type="term" value="F:DNA binding"/>
    <property type="evidence" value="ECO:0007669"/>
    <property type="project" value="UniProtKB-KW"/>
</dbReference>
<dbReference type="EMBL" id="AP023410">
    <property type="protein sequence ID" value="BCK77199.1"/>
    <property type="molecule type" value="Genomic_DNA"/>
</dbReference>
<dbReference type="GO" id="GO:0004252">
    <property type="term" value="F:serine-type endopeptidase activity"/>
    <property type="evidence" value="ECO:0007669"/>
    <property type="project" value="InterPro"/>
</dbReference>
<evidence type="ECO:0000313" key="7">
    <source>
        <dbReference type="EMBL" id="BCK77199.1"/>
    </source>
</evidence>
<dbReference type="InterPro" id="IPR015927">
    <property type="entry name" value="Peptidase_S24_S26A/B/C"/>
</dbReference>
<keyword evidence="4" id="KW-0238">DNA-binding</keyword>
<dbReference type="SUPFAM" id="SSF51306">
    <property type="entry name" value="LexA/Signal peptidase"/>
    <property type="match status" value="1"/>
</dbReference>
<dbReference type="SMART" id="SM00530">
    <property type="entry name" value="HTH_XRE"/>
    <property type="match status" value="1"/>
</dbReference>
<dbReference type="PROSITE" id="PS50943">
    <property type="entry name" value="HTH_CROC1"/>
    <property type="match status" value="1"/>
</dbReference>
<feature type="domain" description="HTH cro/C1-type" evidence="6">
    <location>
        <begin position="41"/>
        <end position="82"/>
    </location>
</feature>
<dbReference type="InterPro" id="IPR019756">
    <property type="entry name" value="Pept_S26A_signal_pept_1_Ser-AS"/>
</dbReference>
<gene>
    <name evidence="7" type="ORF">EMQ_2805</name>
</gene>
<dbReference type="Pfam" id="PF00717">
    <property type="entry name" value="Peptidase_S24"/>
    <property type="match status" value="1"/>
</dbReference>
<dbReference type="Gene3D" id="2.10.109.10">
    <property type="entry name" value="Umud Fragment, subunit A"/>
    <property type="match status" value="1"/>
</dbReference>
<reference evidence="7 8" key="1">
    <citation type="journal article" date="2011" name="Microbiology">
        <title>Transcriptome response to different carbon sources in Acetobacter aceti.</title>
        <authorList>
            <person name="Sakurai K."/>
            <person name="Arai H."/>
            <person name="Ishii M."/>
            <person name="Igarashi Y."/>
        </authorList>
    </citation>
    <scope>NUCLEOTIDE SEQUENCE [LARGE SCALE GENOMIC DNA]</scope>
    <source>
        <strain evidence="7 8">NBRC 14818</strain>
    </source>
</reference>
<dbReference type="PANTHER" id="PTHR40661:SF1">
    <property type="entry name" value="HTH CRO_C1-TYPE DOMAIN-CONTAINING PROTEIN"/>
    <property type="match status" value="1"/>
</dbReference>
<evidence type="ECO:0000256" key="1">
    <source>
        <dbReference type="ARBA" id="ARBA00022670"/>
    </source>
</evidence>
<dbReference type="GO" id="GO:0006508">
    <property type="term" value="P:proteolysis"/>
    <property type="evidence" value="ECO:0007669"/>
    <property type="project" value="UniProtKB-KW"/>
</dbReference>
<dbReference type="AlphaFoldDB" id="A0AB33IKB9"/>
<dbReference type="RefSeq" id="WP_010667960.1">
    <property type="nucleotide sequence ID" value="NZ_AP023410.1"/>
</dbReference>
<accession>A0AB33IKB9</accession>
<evidence type="ECO:0000256" key="4">
    <source>
        <dbReference type="ARBA" id="ARBA00023125"/>
    </source>
</evidence>
<keyword evidence="3" id="KW-0805">Transcription regulation</keyword>
<evidence type="ECO:0000256" key="5">
    <source>
        <dbReference type="ARBA" id="ARBA00023163"/>
    </source>
</evidence>
<dbReference type="CDD" id="cd00093">
    <property type="entry name" value="HTH_XRE"/>
    <property type="match status" value="1"/>
</dbReference>
<dbReference type="PANTHER" id="PTHR40661">
    <property type="match status" value="1"/>
</dbReference>
<keyword evidence="5" id="KW-0804">Transcription</keyword>
<dbReference type="SUPFAM" id="SSF47413">
    <property type="entry name" value="lambda repressor-like DNA-binding domains"/>
    <property type="match status" value="1"/>
</dbReference>
<dbReference type="GO" id="GO:0016020">
    <property type="term" value="C:membrane"/>
    <property type="evidence" value="ECO:0007669"/>
    <property type="project" value="InterPro"/>
</dbReference>
<dbReference type="InterPro" id="IPR039418">
    <property type="entry name" value="LexA-like"/>
</dbReference>
<keyword evidence="8" id="KW-1185">Reference proteome</keyword>
<organism evidence="7 8">
    <name type="scientific">Acetobacter aceti NBRC 14818</name>
    <dbReference type="NCBI Taxonomy" id="887700"/>
    <lineage>
        <taxon>Bacteria</taxon>
        <taxon>Pseudomonadati</taxon>
        <taxon>Pseudomonadota</taxon>
        <taxon>Alphaproteobacteria</taxon>
        <taxon>Acetobacterales</taxon>
        <taxon>Acetobacteraceae</taxon>
        <taxon>Acetobacter</taxon>
        <taxon>Acetobacter subgen. Acetobacter</taxon>
    </lineage>
</organism>
<dbReference type="Proteomes" id="UP000516424">
    <property type="component" value="Chromosome"/>
</dbReference>
<protein>
    <recommendedName>
        <fullName evidence="6">HTH cro/C1-type domain-containing protein</fullName>
    </recommendedName>
</protein>
<sequence length="252" mass="27517">MANESGNEGGNANFQPDAEDAAISERAERLQQAVQLAGGNTKVAIRAQMPLSTLSRYLAGRDMKASAMIALARACDVSLDWLADGSGNRHTDAIVSDRFAATDCGDNSIPVSYFKAEPSAGTGCVPDEWDGGEVFHVSKEFLNNVLGVYHRSLFFVRVQGDSMMPTLNPGDTILVDYTPEQIMESVYVVSVQGMLMVKRLSVKDPLTFSLVSDNERYKPFDIQMTRTSWANASTDADLRIIGRVVGRFHINV</sequence>
<evidence type="ECO:0000259" key="6">
    <source>
        <dbReference type="PROSITE" id="PS50943"/>
    </source>
</evidence>
<keyword evidence="1" id="KW-0645">Protease</keyword>
<dbReference type="CDD" id="cd06529">
    <property type="entry name" value="S24_LexA-like"/>
    <property type="match status" value="1"/>
</dbReference>
<evidence type="ECO:0000313" key="8">
    <source>
        <dbReference type="Proteomes" id="UP000516424"/>
    </source>
</evidence>
<dbReference type="InterPro" id="IPR001387">
    <property type="entry name" value="Cro/C1-type_HTH"/>
</dbReference>
<dbReference type="Gene3D" id="1.10.260.40">
    <property type="entry name" value="lambda repressor-like DNA-binding domains"/>
    <property type="match status" value="1"/>
</dbReference>
<proteinExistence type="predicted"/>